<dbReference type="PANTHER" id="PTHR43434:SF24">
    <property type="entry name" value="HYDROLASE-RELATED"/>
    <property type="match status" value="1"/>
</dbReference>
<dbReference type="Gene3D" id="3.40.50.1000">
    <property type="entry name" value="HAD superfamily/HAD-like"/>
    <property type="match status" value="1"/>
</dbReference>
<name>A0A7Y7WQ24_9PSED</name>
<dbReference type="InterPro" id="IPR050155">
    <property type="entry name" value="HAD-like_hydrolase_sf"/>
</dbReference>
<dbReference type="GO" id="GO:0005829">
    <property type="term" value="C:cytosol"/>
    <property type="evidence" value="ECO:0007669"/>
    <property type="project" value="TreeGrafter"/>
</dbReference>
<reference evidence="3 4" key="1">
    <citation type="submission" date="2020-04" db="EMBL/GenBank/DDBJ databases">
        <title>Molecular characterization of pseudomonads from Agaricus bisporus reveal novel blotch 2 pathogens in Western Europe.</title>
        <authorList>
            <person name="Taparia T."/>
            <person name="Krijger M."/>
            <person name="Haynes E."/>
            <person name="Elpinstone J.G."/>
            <person name="Noble R."/>
            <person name="Van Der Wolf J."/>
        </authorList>
    </citation>
    <scope>NUCLEOTIDE SEQUENCE [LARGE SCALE GENOMIC DNA]</scope>
    <source>
        <strain evidence="3 4">G9001</strain>
    </source>
</reference>
<sequence>MRSEYKLLIFDWDGTLADSIGRIVEAMGVAAARSGFVPRDETAVKGIIGLGLPEAICTLYPAISDEELVVFRQHYADSYIALETVPSPLFPGVLESMEAFRAGGYQLAVATGKNRRGLDRVLKAHGWSDYFDITRAADETASKPHPLMLEQILAHCRVPASQALMVGDSVFDLQMARNAGMDSVAVGYGALSMDELRVFEPRLEIDSFPQLHAWLDGRVN</sequence>
<evidence type="ECO:0000256" key="1">
    <source>
        <dbReference type="ARBA" id="ARBA00001946"/>
    </source>
</evidence>
<dbReference type="PANTHER" id="PTHR43434">
    <property type="entry name" value="PHOSPHOGLYCOLATE PHOSPHATASE"/>
    <property type="match status" value="1"/>
</dbReference>
<evidence type="ECO:0000313" key="4">
    <source>
        <dbReference type="Proteomes" id="UP000522864"/>
    </source>
</evidence>
<dbReference type="Gene3D" id="1.10.150.240">
    <property type="entry name" value="Putative phosphatase, domain 2"/>
    <property type="match status" value="1"/>
</dbReference>
<protein>
    <submittedName>
        <fullName evidence="3">HAD-IA family hydrolase</fullName>
    </submittedName>
</protein>
<dbReference type="NCBIfam" id="TIGR01509">
    <property type="entry name" value="HAD-SF-IA-v3"/>
    <property type="match status" value="1"/>
</dbReference>
<dbReference type="NCBIfam" id="TIGR01549">
    <property type="entry name" value="HAD-SF-IA-v1"/>
    <property type="match status" value="1"/>
</dbReference>
<dbReference type="GO" id="GO:0006281">
    <property type="term" value="P:DNA repair"/>
    <property type="evidence" value="ECO:0007669"/>
    <property type="project" value="TreeGrafter"/>
</dbReference>
<dbReference type="SFLD" id="SFLDG01135">
    <property type="entry name" value="C1.5.6:_HAD__Beta-PGM__Phospha"/>
    <property type="match status" value="1"/>
</dbReference>
<dbReference type="SUPFAM" id="SSF56784">
    <property type="entry name" value="HAD-like"/>
    <property type="match status" value="1"/>
</dbReference>
<gene>
    <name evidence="3" type="ORF">HX830_11655</name>
</gene>
<dbReference type="RefSeq" id="WP_177100299.1">
    <property type="nucleotide sequence ID" value="NZ_JACAQA010000006.1"/>
</dbReference>
<dbReference type="InterPro" id="IPR006439">
    <property type="entry name" value="HAD-SF_hydro_IA"/>
</dbReference>
<dbReference type="InterPro" id="IPR023214">
    <property type="entry name" value="HAD_sf"/>
</dbReference>
<dbReference type="InterPro" id="IPR036412">
    <property type="entry name" value="HAD-like_sf"/>
</dbReference>
<dbReference type="Proteomes" id="UP000522864">
    <property type="component" value="Unassembled WGS sequence"/>
</dbReference>
<dbReference type="InterPro" id="IPR023198">
    <property type="entry name" value="PGP-like_dom2"/>
</dbReference>
<proteinExistence type="predicted"/>
<dbReference type="SFLD" id="SFLDS00003">
    <property type="entry name" value="Haloacid_Dehalogenase"/>
    <property type="match status" value="1"/>
</dbReference>
<dbReference type="EMBL" id="JACAQA010000006">
    <property type="protein sequence ID" value="NWB85541.1"/>
    <property type="molecule type" value="Genomic_DNA"/>
</dbReference>
<comment type="cofactor">
    <cofactor evidence="1">
        <name>Mg(2+)</name>
        <dbReference type="ChEBI" id="CHEBI:18420"/>
    </cofactor>
</comment>
<organism evidence="3 4">
    <name type="scientific">Pseudomonas gingeri</name>
    <dbReference type="NCBI Taxonomy" id="117681"/>
    <lineage>
        <taxon>Bacteria</taxon>
        <taxon>Pseudomonadati</taxon>
        <taxon>Pseudomonadota</taxon>
        <taxon>Gammaproteobacteria</taxon>
        <taxon>Pseudomonadales</taxon>
        <taxon>Pseudomonadaceae</taxon>
        <taxon>Pseudomonas</taxon>
    </lineage>
</organism>
<evidence type="ECO:0000256" key="2">
    <source>
        <dbReference type="ARBA" id="ARBA00022723"/>
    </source>
</evidence>
<accession>A0A7Y7WQ24</accession>
<dbReference type="SFLD" id="SFLDG01129">
    <property type="entry name" value="C1.5:_HAD__Beta-PGM__Phosphata"/>
    <property type="match status" value="1"/>
</dbReference>
<dbReference type="GO" id="GO:0008967">
    <property type="term" value="F:phosphoglycolate phosphatase activity"/>
    <property type="evidence" value="ECO:0007669"/>
    <property type="project" value="TreeGrafter"/>
</dbReference>
<keyword evidence="3" id="KW-0378">Hydrolase</keyword>
<dbReference type="GO" id="GO:0046872">
    <property type="term" value="F:metal ion binding"/>
    <property type="evidence" value="ECO:0007669"/>
    <property type="project" value="UniProtKB-KW"/>
</dbReference>
<comment type="caution">
    <text evidence="3">The sequence shown here is derived from an EMBL/GenBank/DDBJ whole genome shotgun (WGS) entry which is preliminary data.</text>
</comment>
<dbReference type="Pfam" id="PF13419">
    <property type="entry name" value="HAD_2"/>
    <property type="match status" value="1"/>
</dbReference>
<dbReference type="AlphaFoldDB" id="A0A7Y7WQ24"/>
<evidence type="ECO:0000313" key="3">
    <source>
        <dbReference type="EMBL" id="NWB85541.1"/>
    </source>
</evidence>
<keyword evidence="2" id="KW-0479">Metal-binding</keyword>
<dbReference type="InterPro" id="IPR041492">
    <property type="entry name" value="HAD_2"/>
</dbReference>